<keyword evidence="3" id="KW-1185">Reference proteome</keyword>
<dbReference type="AlphaFoldDB" id="A0A2S0NB15"/>
<evidence type="ECO:0000313" key="2">
    <source>
        <dbReference type="EMBL" id="AVO45342.1"/>
    </source>
</evidence>
<sequence length="188" mass="20860">MASLWTSNIERDPRYRGAEEIVAAAGYQIAVGEGVIAVAHEETGESRRFRSRKEFLAFAEALAKGEPPPPAKRSAGIRNGQGFGERAARAPAPPPDEAASEADIARLQALCRTLTIERDAWKARAQIREESAANAPVDNGEKYRALKKFIAREFHPDQVRADGIERLVRTEVFKTIWAHIEELERSGR</sequence>
<dbReference type="OrthoDB" id="8478996at2"/>
<gene>
    <name evidence="2" type="ORF">C6569_09880</name>
</gene>
<feature type="region of interest" description="Disordered" evidence="1">
    <location>
        <begin position="64"/>
        <end position="98"/>
    </location>
</feature>
<organism evidence="2 3">
    <name type="scientific">Phreatobacter cathodiphilus</name>
    <dbReference type="NCBI Taxonomy" id="1868589"/>
    <lineage>
        <taxon>Bacteria</taxon>
        <taxon>Pseudomonadati</taxon>
        <taxon>Pseudomonadota</taxon>
        <taxon>Alphaproteobacteria</taxon>
        <taxon>Hyphomicrobiales</taxon>
        <taxon>Phreatobacteraceae</taxon>
        <taxon>Phreatobacter</taxon>
    </lineage>
</organism>
<reference evidence="2 3" key="1">
    <citation type="submission" date="2018-03" db="EMBL/GenBank/DDBJ databases">
        <title>Genome sequencing of Phreatobacter sp.</title>
        <authorList>
            <person name="Kim S.-J."/>
            <person name="Heo J."/>
            <person name="Kwon S.-W."/>
        </authorList>
    </citation>
    <scope>NUCLEOTIDE SEQUENCE [LARGE SCALE GENOMIC DNA]</scope>
    <source>
        <strain evidence="2 3">S-12</strain>
    </source>
</reference>
<evidence type="ECO:0000256" key="1">
    <source>
        <dbReference type="SAM" id="MobiDB-lite"/>
    </source>
</evidence>
<dbReference type="KEGG" id="phr:C6569_09880"/>
<protein>
    <submittedName>
        <fullName evidence="2">Uncharacterized protein</fullName>
    </submittedName>
</protein>
<evidence type="ECO:0000313" key="3">
    <source>
        <dbReference type="Proteomes" id="UP000237889"/>
    </source>
</evidence>
<accession>A0A2S0NB15</accession>
<dbReference type="Proteomes" id="UP000237889">
    <property type="component" value="Chromosome"/>
</dbReference>
<proteinExistence type="predicted"/>
<dbReference type="RefSeq" id="WP_106748683.1">
    <property type="nucleotide sequence ID" value="NZ_CP027668.1"/>
</dbReference>
<dbReference type="EMBL" id="CP027668">
    <property type="protein sequence ID" value="AVO45342.1"/>
    <property type="molecule type" value="Genomic_DNA"/>
</dbReference>
<name>A0A2S0NB15_9HYPH</name>